<feature type="domain" description="HMA" evidence="1">
    <location>
        <begin position="1"/>
        <end position="68"/>
    </location>
</feature>
<accession>A0A4R6IJ80</accession>
<dbReference type="InterPro" id="IPR006121">
    <property type="entry name" value="HMA_dom"/>
</dbReference>
<organism evidence="2 3">
    <name type="scientific">Pedobacter duraquae</name>
    <dbReference type="NCBI Taxonomy" id="425511"/>
    <lineage>
        <taxon>Bacteria</taxon>
        <taxon>Pseudomonadati</taxon>
        <taxon>Bacteroidota</taxon>
        <taxon>Sphingobacteriia</taxon>
        <taxon>Sphingobacteriales</taxon>
        <taxon>Sphingobacteriaceae</taxon>
        <taxon>Pedobacter</taxon>
    </lineage>
</organism>
<reference evidence="2 3" key="1">
    <citation type="submission" date="2019-03" db="EMBL/GenBank/DDBJ databases">
        <title>Genomic Encyclopedia of Archaeal and Bacterial Type Strains, Phase II (KMG-II): from individual species to whole genera.</title>
        <authorList>
            <person name="Goeker M."/>
        </authorList>
    </citation>
    <scope>NUCLEOTIDE SEQUENCE [LARGE SCALE GENOMIC DNA]</scope>
    <source>
        <strain evidence="2 3">DSM 19034</strain>
    </source>
</reference>
<evidence type="ECO:0000313" key="2">
    <source>
        <dbReference type="EMBL" id="TDO21985.1"/>
    </source>
</evidence>
<name>A0A4R6IJ80_9SPHI</name>
<keyword evidence="3" id="KW-1185">Reference proteome</keyword>
<gene>
    <name evidence="2" type="ORF">CLV32_3094</name>
</gene>
<dbReference type="Proteomes" id="UP000295499">
    <property type="component" value="Unassembled WGS sequence"/>
</dbReference>
<dbReference type="RefSeq" id="WP_133556930.1">
    <property type="nucleotide sequence ID" value="NZ_SNWM01000003.1"/>
</dbReference>
<evidence type="ECO:0000313" key="3">
    <source>
        <dbReference type="Proteomes" id="UP000295499"/>
    </source>
</evidence>
<proteinExistence type="predicted"/>
<dbReference type="CDD" id="cd00371">
    <property type="entry name" value="HMA"/>
    <property type="match status" value="1"/>
</dbReference>
<dbReference type="OrthoDB" id="677920at2"/>
<dbReference type="GO" id="GO:0046872">
    <property type="term" value="F:metal ion binding"/>
    <property type="evidence" value="ECO:0007669"/>
    <property type="project" value="InterPro"/>
</dbReference>
<comment type="caution">
    <text evidence="2">The sequence shown here is derived from an EMBL/GenBank/DDBJ whole genome shotgun (WGS) entry which is preliminary data.</text>
</comment>
<dbReference type="AlphaFoldDB" id="A0A4R6IJ80"/>
<dbReference type="PROSITE" id="PS50846">
    <property type="entry name" value="HMA_2"/>
    <property type="match status" value="1"/>
</dbReference>
<dbReference type="SUPFAM" id="SSF55008">
    <property type="entry name" value="HMA, heavy metal-associated domain"/>
    <property type="match status" value="1"/>
</dbReference>
<protein>
    <recommendedName>
        <fullName evidence="1">HMA domain-containing protein</fullName>
    </recommendedName>
</protein>
<dbReference type="EMBL" id="SNWM01000003">
    <property type="protein sequence ID" value="TDO21985.1"/>
    <property type="molecule type" value="Genomic_DNA"/>
</dbReference>
<sequence length="71" mass="7713">MKILKFKTNIMCGSCVANVTPILNQMDVIESWTVDTLSPSKTLIVKAYDSIYSDDLITALKSVGYAADPIG</sequence>
<dbReference type="Gene3D" id="3.30.70.100">
    <property type="match status" value="1"/>
</dbReference>
<evidence type="ECO:0000259" key="1">
    <source>
        <dbReference type="PROSITE" id="PS50846"/>
    </source>
</evidence>
<dbReference type="InterPro" id="IPR036163">
    <property type="entry name" value="HMA_dom_sf"/>
</dbReference>